<dbReference type="GO" id="GO:0016788">
    <property type="term" value="F:hydrolase activity, acting on ester bonds"/>
    <property type="evidence" value="ECO:0007669"/>
    <property type="project" value="InterPro"/>
</dbReference>
<comment type="similarity">
    <text evidence="1">Belongs to the metallo-dependent hydrolases superfamily. TatD-type hydrolase family.</text>
</comment>
<protein>
    <submittedName>
        <fullName evidence="5">TatD DNase family protein</fullName>
    </submittedName>
</protein>
<name>A0A1H4SXL2_9BACT</name>
<dbReference type="PIRSF" id="PIRSF005902">
    <property type="entry name" value="DNase_TatD"/>
    <property type="match status" value="1"/>
</dbReference>
<dbReference type="EMBL" id="FNSD01000001">
    <property type="protein sequence ID" value="SEC48913.1"/>
    <property type="molecule type" value="Genomic_DNA"/>
</dbReference>
<keyword evidence="3" id="KW-0378">Hydrolase</keyword>
<dbReference type="GO" id="GO:0004536">
    <property type="term" value="F:DNA nuclease activity"/>
    <property type="evidence" value="ECO:0007669"/>
    <property type="project" value="InterPro"/>
</dbReference>
<feature type="binding site" evidence="4">
    <location>
        <position position="19"/>
    </location>
    <ligand>
        <name>a divalent metal cation</name>
        <dbReference type="ChEBI" id="CHEBI:60240"/>
        <label>1</label>
    </ligand>
</feature>
<evidence type="ECO:0000256" key="1">
    <source>
        <dbReference type="ARBA" id="ARBA00009275"/>
    </source>
</evidence>
<dbReference type="PANTHER" id="PTHR46124:SF2">
    <property type="entry name" value="D-AMINOACYL-TRNA DEACYLASE"/>
    <property type="match status" value="1"/>
</dbReference>
<dbReference type="NCBIfam" id="TIGR00010">
    <property type="entry name" value="YchF/TatD family DNA exonuclease"/>
    <property type="match status" value="1"/>
</dbReference>
<dbReference type="GO" id="GO:0046872">
    <property type="term" value="F:metal ion binding"/>
    <property type="evidence" value="ECO:0007669"/>
    <property type="project" value="UniProtKB-KW"/>
</dbReference>
<dbReference type="InterPro" id="IPR032466">
    <property type="entry name" value="Metal_Hydrolase"/>
</dbReference>
<dbReference type="PANTHER" id="PTHR46124">
    <property type="entry name" value="D-AMINOACYL-TRNA DEACYLASE"/>
    <property type="match status" value="1"/>
</dbReference>
<evidence type="ECO:0000256" key="2">
    <source>
        <dbReference type="ARBA" id="ARBA00022723"/>
    </source>
</evidence>
<dbReference type="Gene3D" id="3.20.20.140">
    <property type="entry name" value="Metal-dependent hydrolases"/>
    <property type="match status" value="1"/>
</dbReference>
<feature type="binding site" evidence="4">
    <location>
        <position position="17"/>
    </location>
    <ligand>
        <name>a divalent metal cation</name>
        <dbReference type="ChEBI" id="CHEBI:60240"/>
        <label>1</label>
    </ligand>
</feature>
<evidence type="ECO:0000256" key="3">
    <source>
        <dbReference type="ARBA" id="ARBA00022801"/>
    </source>
</evidence>
<gene>
    <name evidence="5" type="ORF">SAMN05443244_3585</name>
</gene>
<evidence type="ECO:0000313" key="6">
    <source>
        <dbReference type="Proteomes" id="UP000182409"/>
    </source>
</evidence>
<dbReference type="SUPFAM" id="SSF51556">
    <property type="entry name" value="Metallo-dependent hydrolases"/>
    <property type="match status" value="1"/>
</dbReference>
<dbReference type="FunFam" id="3.20.20.140:FF:000005">
    <property type="entry name" value="TatD family hydrolase"/>
    <property type="match status" value="1"/>
</dbReference>
<dbReference type="InterPro" id="IPR018228">
    <property type="entry name" value="DNase_TatD-rel_CS"/>
</dbReference>
<evidence type="ECO:0000313" key="5">
    <source>
        <dbReference type="EMBL" id="SEC48913.1"/>
    </source>
</evidence>
<keyword evidence="2 4" id="KW-0479">Metal-binding</keyword>
<dbReference type="GO" id="GO:0005829">
    <property type="term" value="C:cytosol"/>
    <property type="evidence" value="ECO:0007669"/>
    <property type="project" value="TreeGrafter"/>
</dbReference>
<evidence type="ECO:0000256" key="4">
    <source>
        <dbReference type="PIRSR" id="PIRSR005902-1"/>
    </source>
</evidence>
<reference evidence="5 6" key="1">
    <citation type="submission" date="2016-10" db="EMBL/GenBank/DDBJ databases">
        <authorList>
            <person name="de Groot N.N."/>
        </authorList>
    </citation>
    <scope>NUCLEOTIDE SEQUENCE [LARGE SCALE GENOMIC DNA]</scope>
    <source>
        <strain evidence="5 6">AB35.6</strain>
    </source>
</reference>
<organism evidence="5 6">
    <name type="scientific">Terriglobus roseus</name>
    <dbReference type="NCBI Taxonomy" id="392734"/>
    <lineage>
        <taxon>Bacteria</taxon>
        <taxon>Pseudomonadati</taxon>
        <taxon>Acidobacteriota</taxon>
        <taxon>Terriglobia</taxon>
        <taxon>Terriglobales</taxon>
        <taxon>Acidobacteriaceae</taxon>
        <taxon>Terriglobus</taxon>
    </lineage>
</organism>
<dbReference type="Proteomes" id="UP000182409">
    <property type="component" value="Unassembled WGS sequence"/>
</dbReference>
<dbReference type="RefSeq" id="WP_244502142.1">
    <property type="nucleotide sequence ID" value="NZ_FNSD01000001.1"/>
</dbReference>
<accession>A0A1H4SXL2</accession>
<dbReference type="AlphaFoldDB" id="A0A1H4SXL2"/>
<dbReference type="Pfam" id="PF01026">
    <property type="entry name" value="TatD_DNase"/>
    <property type="match status" value="1"/>
</dbReference>
<dbReference type="InterPro" id="IPR015991">
    <property type="entry name" value="TatD/YcfH-like"/>
</dbReference>
<feature type="binding site" evidence="4">
    <location>
        <position position="240"/>
    </location>
    <ligand>
        <name>a divalent metal cation</name>
        <dbReference type="ChEBI" id="CHEBI:60240"/>
        <label>1</label>
    </ligand>
</feature>
<dbReference type="CDD" id="cd01310">
    <property type="entry name" value="TatD_DNAse"/>
    <property type="match status" value="1"/>
</dbReference>
<feature type="binding site" evidence="4">
    <location>
        <position position="148"/>
    </location>
    <ligand>
        <name>a divalent metal cation</name>
        <dbReference type="ChEBI" id="CHEBI:60240"/>
        <label>2</label>
    </ligand>
</feature>
<sequence length="293" mass="31743">MALPTRFGNLMHIVDSHAHLDFSSYADDLDAVLTRALESDVKTILAVGIGDGPETMHRARDLAVKYRGNAAAPRIVCSAGIHPQEAAHANKASLAKLTTLAADPNVVAIGEIGLDYYHSDNPDIDVQQRAFLAQMEIALAVKKPILIHCRTSDLATPQAKERFGPADAQDDLLRLIAEHFSSEGGVGVMHCFSGSADEARHALDLGFYLSFAGNVTYSRFPSIREAAELVPSNRYLVETDAPFLAPVPHRGERNEPGRTRVTAEFVAGLRNISLEQLAAETTANFARLFDVTT</sequence>
<proteinExistence type="inferred from homology"/>
<dbReference type="PROSITE" id="PS01137">
    <property type="entry name" value="TATD_1"/>
    <property type="match status" value="1"/>
</dbReference>
<dbReference type="InterPro" id="IPR001130">
    <property type="entry name" value="TatD-like"/>
</dbReference>
<feature type="binding site" evidence="4">
    <location>
        <position position="190"/>
    </location>
    <ligand>
        <name>a divalent metal cation</name>
        <dbReference type="ChEBI" id="CHEBI:60240"/>
        <label>2</label>
    </ligand>
</feature>
<feature type="binding site" evidence="4">
    <location>
        <position position="111"/>
    </location>
    <ligand>
        <name>a divalent metal cation</name>
        <dbReference type="ChEBI" id="CHEBI:60240"/>
        <label>1</label>
    </ligand>
</feature>